<keyword evidence="2" id="KW-0548">Nucleotidyltransferase</keyword>
<dbReference type="PROSITE" id="PS50879">
    <property type="entry name" value="RNASE_H_1"/>
    <property type="match status" value="1"/>
</dbReference>
<dbReference type="PANTHER" id="PTHR41694">
    <property type="entry name" value="ENDOGENOUS RETROVIRUS GROUP K MEMBER POL PROTEIN"/>
    <property type="match status" value="1"/>
</dbReference>
<dbReference type="InterPro" id="IPR002156">
    <property type="entry name" value="RNaseH_domain"/>
</dbReference>
<dbReference type="Pfam" id="PF00075">
    <property type="entry name" value="RNase_H"/>
    <property type="match status" value="1"/>
</dbReference>
<gene>
    <name evidence="9" type="ORF">DUI87_03953</name>
</gene>
<evidence type="ECO:0000256" key="6">
    <source>
        <dbReference type="ARBA" id="ARBA00022918"/>
    </source>
</evidence>
<dbReference type="AlphaFoldDB" id="A0A3M0L5Y0"/>
<dbReference type="GO" id="GO:0003964">
    <property type="term" value="F:RNA-directed DNA polymerase activity"/>
    <property type="evidence" value="ECO:0007669"/>
    <property type="project" value="UniProtKB-KW"/>
</dbReference>
<evidence type="ECO:0000313" key="9">
    <source>
        <dbReference type="EMBL" id="RMC19344.1"/>
    </source>
</evidence>
<evidence type="ECO:0000256" key="4">
    <source>
        <dbReference type="ARBA" id="ARBA00022759"/>
    </source>
</evidence>
<dbReference type="SUPFAM" id="SSF53098">
    <property type="entry name" value="Ribonuclease H-like"/>
    <property type="match status" value="1"/>
</dbReference>
<dbReference type="InterPro" id="IPR036397">
    <property type="entry name" value="RNaseH_sf"/>
</dbReference>
<dbReference type="Gene3D" id="3.30.420.10">
    <property type="entry name" value="Ribonuclease H-like superfamily/Ribonuclease H"/>
    <property type="match status" value="1"/>
</dbReference>
<keyword evidence="6" id="KW-0695">RNA-directed DNA polymerase</keyword>
<evidence type="ECO:0000256" key="5">
    <source>
        <dbReference type="ARBA" id="ARBA00022801"/>
    </source>
</evidence>
<evidence type="ECO:0000256" key="7">
    <source>
        <dbReference type="SAM" id="MobiDB-lite"/>
    </source>
</evidence>
<evidence type="ECO:0000256" key="2">
    <source>
        <dbReference type="ARBA" id="ARBA00022695"/>
    </source>
</evidence>
<evidence type="ECO:0000259" key="8">
    <source>
        <dbReference type="PROSITE" id="PS50879"/>
    </source>
</evidence>
<sequence length="278" mass="31271">MLIEETQKLTLQGKIRVHTPHDLKTVLSQRAPGWVTDSRILKYEITLMNSENLSLTTSKNLNPAQFLSGEPPPELEHNCLELLSFQTKVREDLESIPLPYGRKLFTDGSSKVIEGKRVSGYAIVEGLTMESIRVIEKGKLPSNWSAQLCEIYAVKRGLDLLEGDRGTIYTNSKYAFGTVHTFGKIWEDRGYLNSKGKDVVHKEIIKSVLTSLLKPIEIAIVHVKGHQKGDTFEGKGNQLSDQEAKRAAQNSGQPIKILALKFQKKKKEERSQNMIKES</sequence>
<comment type="caution">
    <text evidence="9">The sequence shown here is derived from an EMBL/GenBank/DDBJ whole genome shotgun (WGS) entry which is preliminary data.</text>
</comment>
<dbReference type="InterPro" id="IPR012337">
    <property type="entry name" value="RNaseH-like_sf"/>
</dbReference>
<feature type="region of interest" description="Disordered" evidence="7">
    <location>
        <begin position="231"/>
        <end position="252"/>
    </location>
</feature>
<name>A0A3M0L5Y0_HIRRU</name>
<accession>A0A3M0L5Y0</accession>
<evidence type="ECO:0000256" key="1">
    <source>
        <dbReference type="ARBA" id="ARBA00022679"/>
    </source>
</evidence>
<dbReference type="GO" id="GO:0004523">
    <property type="term" value="F:RNA-DNA hybrid ribonuclease activity"/>
    <property type="evidence" value="ECO:0007669"/>
    <property type="project" value="InterPro"/>
</dbReference>
<keyword evidence="1" id="KW-0808">Transferase</keyword>
<reference evidence="9 10" key="1">
    <citation type="submission" date="2018-07" db="EMBL/GenBank/DDBJ databases">
        <title>A high quality draft genome assembly of the barn swallow (H. rustica rustica).</title>
        <authorList>
            <person name="Formenti G."/>
            <person name="Chiara M."/>
            <person name="Poveda L."/>
            <person name="Francoijs K.-J."/>
            <person name="Bonisoli-Alquati A."/>
            <person name="Canova L."/>
            <person name="Gianfranceschi L."/>
            <person name="Horner D.S."/>
            <person name="Saino N."/>
        </authorList>
    </citation>
    <scope>NUCLEOTIDE SEQUENCE [LARGE SCALE GENOMIC DNA]</scope>
    <source>
        <strain evidence="9">Chelidonia</strain>
        <tissue evidence="9">Blood</tissue>
    </source>
</reference>
<keyword evidence="4" id="KW-0255">Endonuclease</keyword>
<feature type="domain" description="RNase H type-1" evidence="8">
    <location>
        <begin position="98"/>
        <end position="249"/>
    </location>
</feature>
<organism evidence="9 10">
    <name type="scientific">Hirundo rustica rustica</name>
    <dbReference type="NCBI Taxonomy" id="333673"/>
    <lineage>
        <taxon>Eukaryota</taxon>
        <taxon>Metazoa</taxon>
        <taxon>Chordata</taxon>
        <taxon>Craniata</taxon>
        <taxon>Vertebrata</taxon>
        <taxon>Euteleostomi</taxon>
        <taxon>Archelosauria</taxon>
        <taxon>Archosauria</taxon>
        <taxon>Dinosauria</taxon>
        <taxon>Saurischia</taxon>
        <taxon>Theropoda</taxon>
        <taxon>Coelurosauria</taxon>
        <taxon>Aves</taxon>
        <taxon>Neognathae</taxon>
        <taxon>Neoaves</taxon>
        <taxon>Telluraves</taxon>
        <taxon>Australaves</taxon>
        <taxon>Passeriformes</taxon>
        <taxon>Sylvioidea</taxon>
        <taxon>Hirundinidae</taxon>
        <taxon>Hirundo</taxon>
    </lineage>
</organism>
<proteinExistence type="predicted"/>
<protein>
    <recommendedName>
        <fullName evidence="8">RNase H type-1 domain-containing protein</fullName>
    </recommendedName>
</protein>
<dbReference type="Proteomes" id="UP000269221">
    <property type="component" value="Unassembled WGS sequence"/>
</dbReference>
<dbReference type="GO" id="GO:0003676">
    <property type="term" value="F:nucleic acid binding"/>
    <property type="evidence" value="ECO:0007669"/>
    <property type="project" value="InterPro"/>
</dbReference>
<keyword evidence="10" id="KW-1185">Reference proteome</keyword>
<dbReference type="OrthoDB" id="9908810at2759"/>
<dbReference type="STRING" id="333673.A0A3M0L5Y0"/>
<keyword evidence="3" id="KW-0540">Nuclease</keyword>
<keyword evidence="5" id="KW-0378">Hydrolase</keyword>
<evidence type="ECO:0000256" key="3">
    <source>
        <dbReference type="ARBA" id="ARBA00022722"/>
    </source>
</evidence>
<dbReference type="EMBL" id="QRBI01000095">
    <property type="protein sequence ID" value="RMC19344.1"/>
    <property type="molecule type" value="Genomic_DNA"/>
</dbReference>
<evidence type="ECO:0000313" key="10">
    <source>
        <dbReference type="Proteomes" id="UP000269221"/>
    </source>
</evidence>
<dbReference type="PANTHER" id="PTHR41694:SF5">
    <property type="entry name" value="RIBONUCLEASE H"/>
    <property type="match status" value="1"/>
</dbReference>